<proteinExistence type="predicted"/>
<dbReference type="SUPFAM" id="SSF48403">
    <property type="entry name" value="Ankyrin repeat"/>
    <property type="match status" value="1"/>
</dbReference>
<dbReference type="AlphaFoldDB" id="A0A9W9U1A1"/>
<dbReference type="PANTHER" id="PTHR24124">
    <property type="entry name" value="ANKYRIN REPEAT FAMILY A"/>
    <property type="match status" value="1"/>
</dbReference>
<keyword evidence="1" id="KW-0677">Repeat</keyword>
<evidence type="ECO:0000313" key="7">
    <source>
        <dbReference type="Proteomes" id="UP001147746"/>
    </source>
</evidence>
<sequence length="339" mass="37504">MELSLPSTTTISERRRSQNRSAQRRFRQRREQQQQQQYNSLVSMLGISPIEQYPTMQGATAPSIRPEPSSYPSELSSPQSYFTAPEFQDPNVCDLEQVDRYLSHWTTAVAEGTGLFAEDYNTLAISDMASSASSSASSLYRFPSSSFPSTTNTTPDCPTPPPAYLTSQAHNGESFLSPDQKYIGVLHIAAQKGHDRIVRILLRHNQPRLDCNAPDSEGRTPLMHAVVAGHEAVVRALLAAGARCDPVDHLQRSVLHLAVLYRREPVLRMLLWEVCGEIELVVEDKEGDGRRVGTRGMELLGAYDVEGNTPLHLAVVEGFEAGVVMLLRSGSDLEAQARR</sequence>
<keyword evidence="2 3" id="KW-0040">ANK repeat</keyword>
<dbReference type="EMBL" id="JAPZBO010000008">
    <property type="protein sequence ID" value="KAJ5307387.1"/>
    <property type="molecule type" value="Genomic_DNA"/>
</dbReference>
<evidence type="ECO:0000256" key="3">
    <source>
        <dbReference type="PROSITE-ProRule" id="PRU00023"/>
    </source>
</evidence>
<evidence type="ECO:0000313" key="6">
    <source>
        <dbReference type="EMBL" id="KAJ5307387.1"/>
    </source>
</evidence>
<evidence type="ECO:0000256" key="2">
    <source>
        <dbReference type="ARBA" id="ARBA00023043"/>
    </source>
</evidence>
<dbReference type="PANTHER" id="PTHR24124:SF14">
    <property type="entry name" value="CHROMOSOME UNDETERMINED SCAFFOLD_25, WHOLE GENOME SHOTGUN SEQUENCE"/>
    <property type="match status" value="1"/>
</dbReference>
<dbReference type="PROSITE" id="PS50088">
    <property type="entry name" value="ANK_REPEAT"/>
    <property type="match status" value="2"/>
</dbReference>
<accession>A0A9W9U1A1</accession>
<dbReference type="InterPro" id="IPR036770">
    <property type="entry name" value="Ankyrin_rpt-contain_sf"/>
</dbReference>
<feature type="region of interest" description="Disordered" evidence="4">
    <location>
        <begin position="1"/>
        <end position="37"/>
    </location>
</feature>
<feature type="compositionally biased region" description="Low complexity" evidence="4">
    <location>
        <begin position="66"/>
        <end position="80"/>
    </location>
</feature>
<dbReference type="InterPro" id="IPR004827">
    <property type="entry name" value="bZIP"/>
</dbReference>
<dbReference type="Proteomes" id="UP001147746">
    <property type="component" value="Unassembled WGS sequence"/>
</dbReference>
<reference evidence="6" key="2">
    <citation type="journal article" date="2023" name="IMA Fungus">
        <title>Comparative genomic study of the Penicillium genus elucidates a diverse pangenome and 15 lateral gene transfer events.</title>
        <authorList>
            <person name="Petersen C."/>
            <person name="Sorensen T."/>
            <person name="Nielsen M.R."/>
            <person name="Sondergaard T.E."/>
            <person name="Sorensen J.L."/>
            <person name="Fitzpatrick D.A."/>
            <person name="Frisvad J.C."/>
            <person name="Nielsen K.L."/>
        </authorList>
    </citation>
    <scope>NUCLEOTIDE SEQUENCE</scope>
    <source>
        <strain evidence="6">IBT 21472</strain>
    </source>
</reference>
<name>A0A9W9U1A1_9EURO</name>
<reference evidence="6" key="1">
    <citation type="submission" date="2022-12" db="EMBL/GenBank/DDBJ databases">
        <authorList>
            <person name="Petersen C."/>
        </authorList>
    </citation>
    <scope>NUCLEOTIDE SEQUENCE</scope>
    <source>
        <strain evidence="6">IBT 21472</strain>
    </source>
</reference>
<dbReference type="InterPro" id="IPR002110">
    <property type="entry name" value="Ankyrin_rpt"/>
</dbReference>
<feature type="region of interest" description="Disordered" evidence="4">
    <location>
        <begin position="58"/>
        <end position="80"/>
    </location>
</feature>
<organism evidence="6 7">
    <name type="scientific">Penicillium atrosanguineum</name>
    <dbReference type="NCBI Taxonomy" id="1132637"/>
    <lineage>
        <taxon>Eukaryota</taxon>
        <taxon>Fungi</taxon>
        <taxon>Dikarya</taxon>
        <taxon>Ascomycota</taxon>
        <taxon>Pezizomycotina</taxon>
        <taxon>Eurotiomycetes</taxon>
        <taxon>Eurotiomycetidae</taxon>
        <taxon>Eurotiales</taxon>
        <taxon>Aspergillaceae</taxon>
        <taxon>Penicillium</taxon>
    </lineage>
</organism>
<feature type="domain" description="BZIP" evidence="5">
    <location>
        <begin position="14"/>
        <end position="29"/>
    </location>
</feature>
<keyword evidence="7" id="KW-1185">Reference proteome</keyword>
<gene>
    <name evidence="6" type="ORF">N7476_008043</name>
</gene>
<evidence type="ECO:0000256" key="1">
    <source>
        <dbReference type="ARBA" id="ARBA00022737"/>
    </source>
</evidence>
<feature type="repeat" description="ANK" evidence="3">
    <location>
        <begin position="217"/>
        <end position="249"/>
    </location>
</feature>
<feature type="compositionally biased region" description="Low complexity" evidence="4">
    <location>
        <begin position="144"/>
        <end position="156"/>
    </location>
</feature>
<evidence type="ECO:0000256" key="4">
    <source>
        <dbReference type="SAM" id="MobiDB-lite"/>
    </source>
</evidence>
<dbReference type="Gene3D" id="1.25.40.20">
    <property type="entry name" value="Ankyrin repeat-containing domain"/>
    <property type="match status" value="1"/>
</dbReference>
<dbReference type="SMART" id="SM00248">
    <property type="entry name" value="ANK"/>
    <property type="match status" value="4"/>
</dbReference>
<dbReference type="Pfam" id="PF12796">
    <property type="entry name" value="Ank_2"/>
    <property type="match status" value="1"/>
</dbReference>
<dbReference type="InterPro" id="IPR046347">
    <property type="entry name" value="bZIP_sf"/>
</dbReference>
<dbReference type="PROSITE" id="PS00036">
    <property type="entry name" value="BZIP_BASIC"/>
    <property type="match status" value="1"/>
</dbReference>
<dbReference type="SUPFAM" id="SSF57959">
    <property type="entry name" value="Leucine zipper domain"/>
    <property type="match status" value="1"/>
</dbReference>
<dbReference type="Gene3D" id="1.20.5.170">
    <property type="match status" value="1"/>
</dbReference>
<feature type="repeat" description="ANK" evidence="3">
    <location>
        <begin position="306"/>
        <end position="338"/>
    </location>
</feature>
<comment type="caution">
    <text evidence="6">The sequence shown here is derived from an EMBL/GenBank/DDBJ whole genome shotgun (WGS) entry which is preliminary data.</text>
</comment>
<dbReference type="GO" id="GO:0005634">
    <property type="term" value="C:nucleus"/>
    <property type="evidence" value="ECO:0007669"/>
    <property type="project" value="TreeGrafter"/>
</dbReference>
<feature type="compositionally biased region" description="Polar residues" evidence="4">
    <location>
        <begin position="1"/>
        <end position="11"/>
    </location>
</feature>
<evidence type="ECO:0000259" key="5">
    <source>
        <dbReference type="PROSITE" id="PS00036"/>
    </source>
</evidence>
<dbReference type="GO" id="GO:0003700">
    <property type="term" value="F:DNA-binding transcription factor activity"/>
    <property type="evidence" value="ECO:0007669"/>
    <property type="project" value="InterPro"/>
</dbReference>
<protein>
    <submittedName>
        <fullName evidence="6">Ankyrin</fullName>
    </submittedName>
</protein>
<dbReference type="Pfam" id="PF00023">
    <property type="entry name" value="Ank"/>
    <property type="match status" value="1"/>
</dbReference>
<feature type="region of interest" description="Disordered" evidence="4">
    <location>
        <begin position="144"/>
        <end position="170"/>
    </location>
</feature>
<dbReference type="PROSITE" id="PS50297">
    <property type="entry name" value="ANK_REP_REGION"/>
    <property type="match status" value="2"/>
</dbReference>